<organism evidence="2 3">
    <name type="scientific">Staphylococcus gallinarum</name>
    <dbReference type="NCBI Taxonomy" id="1293"/>
    <lineage>
        <taxon>Bacteria</taxon>
        <taxon>Bacillati</taxon>
        <taxon>Bacillota</taxon>
        <taxon>Bacilli</taxon>
        <taxon>Bacillales</taxon>
        <taxon>Staphylococcaceae</taxon>
        <taxon>Staphylococcus</taxon>
    </lineage>
</organism>
<dbReference type="AlphaFoldDB" id="A0A0D0SJL4"/>
<protein>
    <recommendedName>
        <fullName evidence="5">Protein CopB</fullName>
    </recommendedName>
</protein>
<dbReference type="RefSeq" id="WP_042737939.1">
    <property type="nucleotide sequence ID" value="NZ_BKAX01000007.1"/>
</dbReference>
<evidence type="ECO:0008006" key="5">
    <source>
        <dbReference type="Google" id="ProtNLM"/>
    </source>
</evidence>
<dbReference type="Proteomes" id="UP000255277">
    <property type="component" value="Unassembled WGS sequence"/>
</dbReference>
<evidence type="ECO:0000313" key="1">
    <source>
        <dbReference type="EMBL" id="GEQ06578.1"/>
    </source>
</evidence>
<evidence type="ECO:0000313" key="4">
    <source>
        <dbReference type="Proteomes" id="UP000321057"/>
    </source>
</evidence>
<dbReference type="Proteomes" id="UP000321057">
    <property type="component" value="Unassembled WGS sequence"/>
</dbReference>
<keyword evidence="4" id="KW-1185">Reference proteome</keyword>
<gene>
    <name evidence="2" type="ORF">NCTC12195_04995</name>
    <name evidence="1" type="ORF">SGA02_24060</name>
</gene>
<dbReference type="EMBL" id="UHDK01000003">
    <property type="protein sequence ID" value="SUQ38618.1"/>
    <property type="molecule type" value="Genomic_DNA"/>
</dbReference>
<dbReference type="EMBL" id="BKAX01000007">
    <property type="protein sequence ID" value="GEQ06578.1"/>
    <property type="molecule type" value="Genomic_DNA"/>
</dbReference>
<evidence type="ECO:0000313" key="2">
    <source>
        <dbReference type="EMBL" id="SUQ38618.1"/>
    </source>
</evidence>
<proteinExistence type="predicted"/>
<reference evidence="1 4" key="2">
    <citation type="submission" date="2019-07" db="EMBL/GenBank/DDBJ databases">
        <title>Whole genome shotgun sequence of Staphylococcus gallinarum NBRC 109767.</title>
        <authorList>
            <person name="Hosoyama A."/>
            <person name="Uohara A."/>
            <person name="Ohji S."/>
            <person name="Ichikawa N."/>
        </authorList>
    </citation>
    <scope>NUCLEOTIDE SEQUENCE [LARGE SCALE GENOMIC DNA]</scope>
    <source>
        <strain evidence="1 4">NBRC 109767</strain>
    </source>
</reference>
<sequence length="89" mass="10317">MAFNPNKNKEESSSHQELTEIDKALQASKSNLESKQKKAHLILKQKNHELKKRYNFTLKPSNHSKLKQLCKEYGYSSASELIDDLIEEL</sequence>
<dbReference type="STRING" id="1293.SH09_01935"/>
<reference evidence="2 3" key="1">
    <citation type="submission" date="2018-06" db="EMBL/GenBank/DDBJ databases">
        <authorList>
            <consortium name="Pathogen Informatics"/>
            <person name="Doyle S."/>
        </authorList>
    </citation>
    <scope>NUCLEOTIDE SEQUENCE [LARGE SCALE GENOMIC DNA]</scope>
    <source>
        <strain evidence="2 3">NCTC12195</strain>
    </source>
</reference>
<accession>A0A0D0SJL4</accession>
<name>A0A0D0SJL4_STAGA</name>
<dbReference type="OrthoDB" id="2236215at2"/>
<evidence type="ECO:0000313" key="3">
    <source>
        <dbReference type="Proteomes" id="UP000255277"/>
    </source>
</evidence>